<feature type="region of interest" description="Disordered" evidence="1">
    <location>
        <begin position="304"/>
        <end position="330"/>
    </location>
</feature>
<dbReference type="EMBL" id="JAIXMP010000008">
    <property type="protein sequence ID" value="KAI9269328.1"/>
    <property type="molecule type" value="Genomic_DNA"/>
</dbReference>
<feature type="compositionally biased region" description="Polar residues" evidence="1">
    <location>
        <begin position="25"/>
        <end position="47"/>
    </location>
</feature>
<feature type="compositionally biased region" description="Basic residues" evidence="1">
    <location>
        <begin position="304"/>
        <end position="313"/>
    </location>
</feature>
<reference evidence="3" key="1">
    <citation type="journal article" date="2022" name="IScience">
        <title>Evolution of zygomycete secretomes and the origins of terrestrial fungal ecologies.</title>
        <authorList>
            <person name="Chang Y."/>
            <person name="Wang Y."/>
            <person name="Mondo S."/>
            <person name="Ahrendt S."/>
            <person name="Andreopoulos W."/>
            <person name="Barry K."/>
            <person name="Beard J."/>
            <person name="Benny G.L."/>
            <person name="Blankenship S."/>
            <person name="Bonito G."/>
            <person name="Cuomo C."/>
            <person name="Desiro A."/>
            <person name="Gervers K.A."/>
            <person name="Hundley H."/>
            <person name="Kuo A."/>
            <person name="LaButti K."/>
            <person name="Lang B.F."/>
            <person name="Lipzen A."/>
            <person name="O'Donnell K."/>
            <person name="Pangilinan J."/>
            <person name="Reynolds N."/>
            <person name="Sandor L."/>
            <person name="Smith M.E."/>
            <person name="Tsang A."/>
            <person name="Grigoriev I.V."/>
            <person name="Stajich J.E."/>
            <person name="Spatafora J.W."/>
        </authorList>
    </citation>
    <scope>NUCLEOTIDE SEQUENCE</scope>
    <source>
        <strain evidence="3">RSA 2281</strain>
    </source>
</reference>
<keyword evidence="4" id="KW-1185">Reference proteome</keyword>
<feature type="region of interest" description="Disordered" evidence="1">
    <location>
        <begin position="136"/>
        <end position="187"/>
    </location>
</feature>
<feature type="transmembrane region" description="Helical" evidence="2">
    <location>
        <begin position="458"/>
        <end position="480"/>
    </location>
</feature>
<feature type="region of interest" description="Disordered" evidence="1">
    <location>
        <begin position="1"/>
        <end position="96"/>
    </location>
</feature>
<feature type="compositionally biased region" description="Basic residues" evidence="1">
    <location>
        <begin position="252"/>
        <end position="264"/>
    </location>
</feature>
<gene>
    <name evidence="3" type="ORF">BDA99DRAFT_558073</name>
</gene>
<keyword evidence="2" id="KW-0472">Membrane</keyword>
<dbReference type="AlphaFoldDB" id="A0AAD5PGN9"/>
<sequence>MSLPSSKKNKSNQNLNNEQEPPDESGNSSIQPKTSTPSDVAITVSSIGMNSMTGTAGGTSTSVPIYPPLPAVRPRPRKRPPPPRRHHGTESSSSGVSWRWSTWSSLKQQRRRSSATLSMIFQQRRRTFPPASRVLQKEKRRFTSGGSSKKKSVRLRRRHSLAGILSTLKGASSSSSRNNQQSNKYPSVRSSMVLHISDEDAAITDVPEILYDDYISTESMLSTQSSSCQFCNMNNNNNSSNNNSSACPHRQQYVHHHHHHHYRSNNHNNSQAPSSSSSGSRPQRGRLYSEGSWFYSWVQHHPRRKKNKQRLIRKNSSSGNDTNNTDIKKSSAFIRPPTISSLSSLSNPLSKLDSIIHQNYPHRFSAFWFDTHGRSGKQHVEIDERNAIANIKHDGPHWKFSPSTVQSSMFLFGFLLFPLWWVGAWIYLRHPTRFSSKNDLETQSLSFANPRILGMLNCWMSCFSILIVPIIIGLGVWYHYSVRNV</sequence>
<feature type="compositionally biased region" description="Low complexity" evidence="1">
    <location>
        <begin position="240"/>
        <end position="251"/>
    </location>
</feature>
<evidence type="ECO:0000313" key="3">
    <source>
        <dbReference type="EMBL" id="KAI9269328.1"/>
    </source>
</evidence>
<accession>A0AAD5PGN9</accession>
<feature type="compositionally biased region" description="Low complexity" evidence="1">
    <location>
        <begin position="265"/>
        <end position="280"/>
    </location>
</feature>
<name>A0AAD5PGN9_9FUNG</name>
<dbReference type="Proteomes" id="UP001209540">
    <property type="component" value="Unassembled WGS sequence"/>
</dbReference>
<feature type="compositionally biased region" description="Low complexity" evidence="1">
    <location>
        <begin position="48"/>
        <end position="64"/>
    </location>
</feature>
<feature type="compositionally biased region" description="Low complexity" evidence="1">
    <location>
        <begin position="172"/>
        <end position="183"/>
    </location>
</feature>
<feature type="compositionally biased region" description="Basic residues" evidence="1">
    <location>
        <begin position="138"/>
        <end position="160"/>
    </location>
</feature>
<organism evidence="3 4">
    <name type="scientific">Phascolomyces articulosus</name>
    <dbReference type="NCBI Taxonomy" id="60185"/>
    <lineage>
        <taxon>Eukaryota</taxon>
        <taxon>Fungi</taxon>
        <taxon>Fungi incertae sedis</taxon>
        <taxon>Mucoromycota</taxon>
        <taxon>Mucoromycotina</taxon>
        <taxon>Mucoromycetes</taxon>
        <taxon>Mucorales</taxon>
        <taxon>Lichtheimiaceae</taxon>
        <taxon>Phascolomyces</taxon>
    </lineage>
</organism>
<evidence type="ECO:0000256" key="1">
    <source>
        <dbReference type="SAM" id="MobiDB-lite"/>
    </source>
</evidence>
<feature type="transmembrane region" description="Helical" evidence="2">
    <location>
        <begin position="409"/>
        <end position="428"/>
    </location>
</feature>
<proteinExistence type="predicted"/>
<evidence type="ECO:0000313" key="4">
    <source>
        <dbReference type="Proteomes" id="UP001209540"/>
    </source>
</evidence>
<comment type="caution">
    <text evidence="3">The sequence shown here is derived from an EMBL/GenBank/DDBJ whole genome shotgun (WGS) entry which is preliminary data.</text>
</comment>
<feature type="compositionally biased region" description="Low complexity" evidence="1">
    <location>
        <begin position="315"/>
        <end position="325"/>
    </location>
</feature>
<feature type="compositionally biased region" description="Basic residues" evidence="1">
    <location>
        <begin position="74"/>
        <end position="87"/>
    </location>
</feature>
<evidence type="ECO:0000256" key="2">
    <source>
        <dbReference type="SAM" id="Phobius"/>
    </source>
</evidence>
<feature type="region of interest" description="Disordered" evidence="1">
    <location>
        <begin position="240"/>
        <end position="285"/>
    </location>
</feature>
<keyword evidence="2" id="KW-1133">Transmembrane helix</keyword>
<protein>
    <submittedName>
        <fullName evidence="3">Uncharacterized protein</fullName>
    </submittedName>
</protein>
<keyword evidence="2" id="KW-0812">Transmembrane</keyword>
<reference evidence="3" key="2">
    <citation type="submission" date="2023-02" db="EMBL/GenBank/DDBJ databases">
        <authorList>
            <consortium name="DOE Joint Genome Institute"/>
            <person name="Mondo S.J."/>
            <person name="Chang Y."/>
            <person name="Wang Y."/>
            <person name="Ahrendt S."/>
            <person name="Andreopoulos W."/>
            <person name="Barry K."/>
            <person name="Beard J."/>
            <person name="Benny G.L."/>
            <person name="Blankenship S."/>
            <person name="Bonito G."/>
            <person name="Cuomo C."/>
            <person name="Desiro A."/>
            <person name="Gervers K.A."/>
            <person name="Hundley H."/>
            <person name="Kuo A."/>
            <person name="LaButti K."/>
            <person name="Lang B.F."/>
            <person name="Lipzen A."/>
            <person name="O'Donnell K."/>
            <person name="Pangilinan J."/>
            <person name="Reynolds N."/>
            <person name="Sandor L."/>
            <person name="Smith M.W."/>
            <person name="Tsang A."/>
            <person name="Grigoriev I.V."/>
            <person name="Stajich J.E."/>
            <person name="Spatafora J.W."/>
        </authorList>
    </citation>
    <scope>NUCLEOTIDE SEQUENCE</scope>
    <source>
        <strain evidence="3">RSA 2281</strain>
    </source>
</reference>